<reference evidence="1 2" key="1">
    <citation type="submission" date="2015-10" db="EMBL/GenBank/DDBJ databases">
        <title>Genome analyses suggest a sexual origin of heterokaryosis in a supposedly ancient asexual fungus.</title>
        <authorList>
            <person name="Ropars J."/>
            <person name="Sedzielewska K."/>
            <person name="Noel J."/>
            <person name="Charron P."/>
            <person name="Farinelli L."/>
            <person name="Marton T."/>
            <person name="Kruger M."/>
            <person name="Pelin A."/>
            <person name="Brachmann A."/>
            <person name="Corradi N."/>
        </authorList>
    </citation>
    <scope>NUCLEOTIDE SEQUENCE [LARGE SCALE GENOMIC DNA]</scope>
    <source>
        <strain evidence="1 2">A4</strain>
    </source>
</reference>
<gene>
    <name evidence="1" type="ORF">RhiirA4_407615</name>
</gene>
<dbReference type="AlphaFoldDB" id="A0A2I1GYN1"/>
<dbReference type="VEuPathDB" id="FungiDB:RhiirA1_463972"/>
<proteinExistence type="predicted"/>
<protein>
    <submittedName>
        <fullName evidence="1">Uncharacterized protein</fullName>
    </submittedName>
</protein>
<keyword evidence="2" id="KW-1185">Reference proteome</keyword>
<dbReference type="Proteomes" id="UP000234323">
    <property type="component" value="Unassembled WGS sequence"/>
</dbReference>
<accession>A0A2I1GYN1</accession>
<comment type="caution">
    <text evidence="1">The sequence shown here is derived from an EMBL/GenBank/DDBJ whole genome shotgun (WGS) entry which is preliminary data.</text>
</comment>
<evidence type="ECO:0000313" key="1">
    <source>
        <dbReference type="EMBL" id="PKY51674.1"/>
    </source>
</evidence>
<name>A0A2I1GYN1_9GLOM</name>
<organism evidence="1 2">
    <name type="scientific">Rhizophagus irregularis</name>
    <dbReference type="NCBI Taxonomy" id="588596"/>
    <lineage>
        <taxon>Eukaryota</taxon>
        <taxon>Fungi</taxon>
        <taxon>Fungi incertae sedis</taxon>
        <taxon>Mucoromycota</taxon>
        <taxon>Glomeromycotina</taxon>
        <taxon>Glomeromycetes</taxon>
        <taxon>Glomerales</taxon>
        <taxon>Glomeraceae</taxon>
        <taxon>Rhizophagus</taxon>
    </lineage>
</organism>
<evidence type="ECO:0000313" key="2">
    <source>
        <dbReference type="Proteomes" id="UP000234323"/>
    </source>
</evidence>
<sequence>MITKKDKNEDIQGLSIIFGSSTNTTSGQSIIHSLPSSYDMHSSEILADEMIQRIGINNWQNLITLTSIPRILSDHASEIDPDNSLNFREAIFDVRDEALILLWNLSECSGVSLGVSKKVMTTNDFRSTNVVSEFSDTSTFDENGINRIKFLVNRVISQIYTNNLIVKTEITNQELHNRFRIGKIRAIESTKRAAISENIEKQMEEQKLKPDVQAMKEARLRRFNNK</sequence>
<dbReference type="EMBL" id="LLXI01001062">
    <property type="protein sequence ID" value="PKY51674.1"/>
    <property type="molecule type" value="Genomic_DNA"/>
</dbReference>
<dbReference type="VEuPathDB" id="FungiDB:FUN_009615"/>
<dbReference type="VEuPathDB" id="FungiDB:RhiirFUN_021415"/>